<feature type="compositionally biased region" description="Low complexity" evidence="5">
    <location>
        <begin position="92"/>
        <end position="116"/>
    </location>
</feature>
<sequence length="468" mass="50253">MSQWGNQNQPSGQPDGQSYWGRSSGQSSQGNWAPPSGNPWGQGTGTSTPAFGQGRFGQQYPTQQYPTQQSYPQNPYGQQQTYGQQGYGQQGYGQPQAQYQQNQYQQQVQYQSNPYGGRPPKRRNPLLTLLKVVLITGALMFAGLLLLGFLLLQSVDIQVPTETESSGPTATATTFPSTATTASAGATRSASANPSATGSVSYQNDAYVPPAADQNPPGLPEPETYTEATQLLTDNPLYAQSVPRPVRCEMRAINLEQASNAELEAHLNDMMACLMRVWAPPVEAAGFQAVRPSVTVYSSAISTKCGKLPMNNAVYCGSDQQVYYADDLYQVVPASLRSSRFITEAVVAHEFGHAVQARTAILISEAAWAEKSNKSKALEYSRRLEVQADCMAGMFLGSIAQSTQMTDAELANVPKLFRSFGDDVATGQADYVGNHGRGANRAAWATKGLANTSVGACNTFSAPSSSVR</sequence>
<organism evidence="7 8">
    <name type="scientific">Luteococcus sanguinis</name>
    <dbReference type="NCBI Taxonomy" id="174038"/>
    <lineage>
        <taxon>Bacteria</taxon>
        <taxon>Bacillati</taxon>
        <taxon>Actinomycetota</taxon>
        <taxon>Actinomycetes</taxon>
        <taxon>Propionibacteriales</taxon>
        <taxon>Propionibacteriaceae</taxon>
        <taxon>Luteococcus</taxon>
    </lineage>
</organism>
<dbReference type="RefSeq" id="WP_343886411.1">
    <property type="nucleotide sequence ID" value="NZ_BAAAKI010000014.1"/>
</dbReference>
<feature type="region of interest" description="Disordered" evidence="5">
    <location>
        <begin position="161"/>
        <end position="224"/>
    </location>
</feature>
<feature type="compositionally biased region" description="Low complexity" evidence="5">
    <location>
        <begin position="58"/>
        <end position="84"/>
    </location>
</feature>
<evidence type="ECO:0000256" key="3">
    <source>
        <dbReference type="ARBA" id="ARBA00022989"/>
    </source>
</evidence>
<feature type="compositionally biased region" description="Low complexity" evidence="5">
    <location>
        <begin position="165"/>
        <end position="192"/>
    </location>
</feature>
<evidence type="ECO:0000313" key="8">
    <source>
        <dbReference type="Proteomes" id="UP001596266"/>
    </source>
</evidence>
<evidence type="ECO:0000256" key="5">
    <source>
        <dbReference type="SAM" id="MobiDB-lite"/>
    </source>
</evidence>
<comment type="subcellular location">
    <subcellularLocation>
        <location evidence="1">Membrane</location>
        <topology evidence="1">Single-pass membrane protein</topology>
    </subcellularLocation>
</comment>
<reference evidence="8" key="1">
    <citation type="journal article" date="2019" name="Int. J. Syst. Evol. Microbiol.">
        <title>The Global Catalogue of Microorganisms (GCM) 10K type strain sequencing project: providing services to taxonomists for standard genome sequencing and annotation.</title>
        <authorList>
            <consortium name="The Broad Institute Genomics Platform"/>
            <consortium name="The Broad Institute Genome Sequencing Center for Infectious Disease"/>
            <person name="Wu L."/>
            <person name="Ma J."/>
        </authorList>
    </citation>
    <scope>NUCLEOTIDE SEQUENCE [LARGE SCALE GENOMIC DNA]</scope>
    <source>
        <strain evidence="8">CGMCC 1.15277</strain>
    </source>
</reference>
<evidence type="ECO:0000256" key="6">
    <source>
        <dbReference type="SAM" id="Phobius"/>
    </source>
</evidence>
<dbReference type="InterPro" id="IPR007343">
    <property type="entry name" value="Uncharacterised_pept_Zn_put"/>
</dbReference>
<keyword evidence="3 6" id="KW-1133">Transmembrane helix</keyword>
<evidence type="ECO:0000256" key="1">
    <source>
        <dbReference type="ARBA" id="ARBA00004167"/>
    </source>
</evidence>
<proteinExistence type="predicted"/>
<dbReference type="SUPFAM" id="SSF55486">
    <property type="entry name" value="Metalloproteases ('zincins'), catalytic domain"/>
    <property type="match status" value="1"/>
</dbReference>
<evidence type="ECO:0000256" key="2">
    <source>
        <dbReference type="ARBA" id="ARBA00022692"/>
    </source>
</evidence>
<feature type="compositionally biased region" description="Polar residues" evidence="5">
    <location>
        <begin position="39"/>
        <end position="50"/>
    </location>
</feature>
<dbReference type="Pfam" id="PF04228">
    <property type="entry name" value="Zn_peptidase"/>
    <property type="match status" value="1"/>
</dbReference>
<evidence type="ECO:0000256" key="4">
    <source>
        <dbReference type="ARBA" id="ARBA00023136"/>
    </source>
</evidence>
<accession>A0ABW1WWM2</accession>
<comment type="caution">
    <text evidence="7">The sequence shown here is derived from an EMBL/GenBank/DDBJ whole genome shotgun (WGS) entry which is preliminary data.</text>
</comment>
<keyword evidence="4 6" id="KW-0472">Membrane</keyword>
<dbReference type="PANTHER" id="PTHR30168">
    <property type="entry name" value="PUTATIVE MEMBRANE PROTEIN YPFJ"/>
    <property type="match status" value="1"/>
</dbReference>
<keyword evidence="8" id="KW-1185">Reference proteome</keyword>
<feature type="region of interest" description="Disordered" evidence="5">
    <location>
        <begin position="1"/>
        <end position="121"/>
    </location>
</feature>
<dbReference type="PANTHER" id="PTHR30168:SF0">
    <property type="entry name" value="INNER MEMBRANE PROTEIN"/>
    <property type="match status" value="1"/>
</dbReference>
<dbReference type="EMBL" id="JBHSUA010000006">
    <property type="protein sequence ID" value="MFC6395663.1"/>
    <property type="molecule type" value="Genomic_DNA"/>
</dbReference>
<feature type="compositionally biased region" description="Polar residues" evidence="5">
    <location>
        <begin position="193"/>
        <end position="204"/>
    </location>
</feature>
<protein>
    <submittedName>
        <fullName evidence="7">Neutral zinc metallopeptidase</fullName>
    </submittedName>
</protein>
<gene>
    <name evidence="7" type="ORF">ACFP57_01455</name>
</gene>
<evidence type="ECO:0000313" key="7">
    <source>
        <dbReference type="EMBL" id="MFC6395663.1"/>
    </source>
</evidence>
<feature type="compositionally biased region" description="Polar residues" evidence="5">
    <location>
        <begin position="1"/>
        <end position="31"/>
    </location>
</feature>
<keyword evidence="2 6" id="KW-0812">Transmembrane</keyword>
<feature type="transmembrane region" description="Helical" evidence="6">
    <location>
        <begin position="128"/>
        <end position="152"/>
    </location>
</feature>
<dbReference type="Proteomes" id="UP001596266">
    <property type="component" value="Unassembled WGS sequence"/>
</dbReference>
<name>A0ABW1WWM2_9ACTN</name>